<reference evidence="1 2" key="1">
    <citation type="submission" date="2022-05" db="EMBL/GenBank/DDBJ databases">
        <title>Novel Pseudomonas spp. Isolated from a Rainbow Trout Aquaculture Facility.</title>
        <authorList>
            <person name="Testerman T."/>
            <person name="Graf J."/>
        </authorList>
    </citation>
    <scope>NUCLEOTIDE SEQUENCE [LARGE SCALE GENOMIC DNA]</scope>
    <source>
        <strain evidence="1 2">ID681</strain>
    </source>
</reference>
<dbReference type="Proteomes" id="UP001148203">
    <property type="component" value="Unassembled WGS sequence"/>
</dbReference>
<organism evidence="1 2">
    <name type="scientific">Pseudomonas fontis</name>
    <dbReference type="NCBI Taxonomy" id="2942633"/>
    <lineage>
        <taxon>Bacteria</taxon>
        <taxon>Pseudomonadati</taxon>
        <taxon>Pseudomonadota</taxon>
        <taxon>Gammaproteobacteria</taxon>
        <taxon>Pseudomonadales</taxon>
        <taxon>Pseudomonadaceae</taxon>
        <taxon>Pseudomonas</taxon>
    </lineage>
</organism>
<dbReference type="Gene3D" id="3.30.1330.40">
    <property type="entry name" value="RutC-like"/>
    <property type="match status" value="1"/>
</dbReference>
<dbReference type="SUPFAM" id="SSF55298">
    <property type="entry name" value="YjgF-like"/>
    <property type="match status" value="1"/>
</dbReference>
<dbReference type="InterPro" id="IPR006175">
    <property type="entry name" value="YjgF/YER057c/UK114"/>
</dbReference>
<evidence type="ECO:0000313" key="1">
    <source>
        <dbReference type="EMBL" id="MDD0989690.1"/>
    </source>
</evidence>
<name>A0ABT5NNE6_9PSED</name>
<dbReference type="EMBL" id="JAMDGY010000011">
    <property type="protein sequence ID" value="MDD0989690.1"/>
    <property type="molecule type" value="Genomic_DNA"/>
</dbReference>
<dbReference type="Pfam" id="PF01042">
    <property type="entry name" value="Ribonuc_L-PSP"/>
    <property type="match status" value="1"/>
</dbReference>
<comment type="caution">
    <text evidence="1">The sequence shown here is derived from an EMBL/GenBank/DDBJ whole genome shotgun (WGS) entry which is preliminary data.</text>
</comment>
<keyword evidence="2" id="KW-1185">Reference proteome</keyword>
<proteinExistence type="predicted"/>
<dbReference type="RefSeq" id="WP_273909527.1">
    <property type="nucleotide sequence ID" value="NZ_JAMDGX010000016.1"/>
</dbReference>
<accession>A0ABT5NNE6</accession>
<evidence type="ECO:0000313" key="2">
    <source>
        <dbReference type="Proteomes" id="UP001148203"/>
    </source>
</evidence>
<dbReference type="PANTHER" id="PTHR43857:SF1">
    <property type="entry name" value="YJGH FAMILY PROTEIN"/>
    <property type="match status" value="1"/>
</dbReference>
<dbReference type="InterPro" id="IPR035959">
    <property type="entry name" value="RutC-like_sf"/>
</dbReference>
<gene>
    <name evidence="1" type="ORF">M5G11_04000</name>
</gene>
<dbReference type="PANTHER" id="PTHR43857">
    <property type="entry name" value="BLR7761 PROTEIN"/>
    <property type="match status" value="1"/>
</dbReference>
<protein>
    <submittedName>
        <fullName evidence="1">RidA family protein</fullName>
    </submittedName>
</protein>
<sequence>MNILQPSGWERPRGYANGIAARGALVFTSGQFGWDSHSQLVSERYAEQAIQAIRNIVAVLAEAGAKPEHLVRLTWYVSDRQAYFEQAREVGQAYKALVGHYPPMSAFEVRSLMVEGAKVQIEATAVIPDLA</sequence>
<dbReference type="CDD" id="cd00448">
    <property type="entry name" value="YjgF_YER057c_UK114_family"/>
    <property type="match status" value="1"/>
</dbReference>